<feature type="region of interest" description="Disordered" evidence="1">
    <location>
        <begin position="323"/>
        <end position="346"/>
    </location>
</feature>
<evidence type="ECO:0000313" key="3">
    <source>
        <dbReference type="Proteomes" id="UP000434052"/>
    </source>
</evidence>
<evidence type="ECO:0000313" key="2">
    <source>
        <dbReference type="EMBL" id="TVM35642.1"/>
    </source>
</evidence>
<comment type="caution">
    <text evidence="2">The sequence shown here is derived from an EMBL/GenBank/DDBJ whole genome shotgun (WGS) entry which is preliminary data.</text>
</comment>
<dbReference type="AlphaFoldDB" id="A0A6P1ZJ58"/>
<dbReference type="EMBL" id="QMIF01000002">
    <property type="protein sequence ID" value="TVM35642.1"/>
    <property type="molecule type" value="Genomic_DNA"/>
</dbReference>
<sequence>MKADPDSAAIIRSYMNGVMRKDIVTLGVDEAFTLRDETGEIRAFKQKVILSKENGGLVKPGFGDSIPWVVSAQGYTMWAEGAGAVVISPEQVLVDGEWKLNPYIVRDPSNRRILYIVARAIAYRFSSKGIPQVRDWTTMFDVVAYRMIDLLAKAKKNPSVFRLLPSEFGMPEENGTWAGYPFDEFTTLWINTSHDEALKWYAEIMNREKKAIDFAQTFANRNATKHLSGLQKSPYGDYWEVPVICWRPTTGGLVQWSGAQYANLREKVAALGKGDMKALAGNAQDGVVIDIKEGRESVEVEHEVLESEVDPEDLAEEQRFAAELPPQETQPGPQAEPEAASGPLSEEDKRLLRNLQATIEQVPEEYEEACKRLGIQPQGVHSPAQAREIMDIVNDLMGVNEEA</sequence>
<gene>
    <name evidence="2" type="ORF">DQK91_02960</name>
</gene>
<organism evidence="2 3">
    <name type="scientific">Oceanidesulfovibrio marinus</name>
    <dbReference type="NCBI Taxonomy" id="370038"/>
    <lineage>
        <taxon>Bacteria</taxon>
        <taxon>Pseudomonadati</taxon>
        <taxon>Thermodesulfobacteriota</taxon>
        <taxon>Desulfovibrionia</taxon>
        <taxon>Desulfovibrionales</taxon>
        <taxon>Desulfovibrionaceae</taxon>
        <taxon>Oceanidesulfovibrio</taxon>
    </lineage>
</organism>
<evidence type="ECO:0000256" key="1">
    <source>
        <dbReference type="SAM" id="MobiDB-lite"/>
    </source>
</evidence>
<protein>
    <submittedName>
        <fullName evidence="2">Uncharacterized protein</fullName>
    </submittedName>
</protein>
<reference evidence="2 3" key="1">
    <citation type="submission" date="2018-06" db="EMBL/GenBank/DDBJ databases">
        <title>Complete genome of Desulfovibrio marinus P48SEP.</title>
        <authorList>
            <person name="Crispim J.S."/>
            <person name="Vidigal P.M.P."/>
            <person name="Silva L.C.F."/>
            <person name="Araujo L.C."/>
            <person name="Laguardia C.N."/>
            <person name="Dias R.S."/>
            <person name="Sousa M.P."/>
            <person name="Paula S.O."/>
            <person name="Silva C."/>
        </authorList>
    </citation>
    <scope>NUCLEOTIDE SEQUENCE [LARGE SCALE GENOMIC DNA]</scope>
    <source>
        <strain evidence="2 3">P48SEP</strain>
    </source>
</reference>
<name>A0A6P1ZJ58_9BACT</name>
<dbReference type="Proteomes" id="UP000434052">
    <property type="component" value="Unassembled WGS sequence"/>
</dbReference>
<proteinExistence type="predicted"/>
<accession>A0A6P1ZJ58</accession>